<evidence type="ECO:0000313" key="2">
    <source>
        <dbReference type="EMBL" id="CAK9141655.1"/>
    </source>
</evidence>
<feature type="non-terminal residue" evidence="2">
    <location>
        <position position="1"/>
    </location>
</feature>
<feature type="region of interest" description="Disordered" evidence="1">
    <location>
        <begin position="1"/>
        <end position="57"/>
    </location>
</feature>
<feature type="compositionally biased region" description="Basic and acidic residues" evidence="1">
    <location>
        <begin position="22"/>
        <end position="36"/>
    </location>
</feature>
<dbReference type="EMBL" id="CAUOFW020001158">
    <property type="protein sequence ID" value="CAK9141655.1"/>
    <property type="molecule type" value="Genomic_DNA"/>
</dbReference>
<protein>
    <submittedName>
        <fullName evidence="2">Uncharacterized protein</fullName>
    </submittedName>
</protein>
<evidence type="ECO:0000313" key="3">
    <source>
        <dbReference type="Proteomes" id="UP001642360"/>
    </source>
</evidence>
<accession>A0ABC8RAD6</accession>
<evidence type="ECO:0000256" key="1">
    <source>
        <dbReference type="SAM" id="MobiDB-lite"/>
    </source>
</evidence>
<gene>
    <name evidence="2" type="ORF">ILEXP_LOCUS9248</name>
</gene>
<feature type="compositionally biased region" description="Basic and acidic residues" evidence="1">
    <location>
        <begin position="48"/>
        <end position="57"/>
    </location>
</feature>
<feature type="non-terminal residue" evidence="2">
    <location>
        <position position="57"/>
    </location>
</feature>
<dbReference type="Proteomes" id="UP001642360">
    <property type="component" value="Unassembled WGS sequence"/>
</dbReference>
<sequence length="57" mass="6352">LVEFKIGGSQGPSDKKKKYGGGRKDKARTSKDAKKTDRNKKKNVADSNKLDNCQKKK</sequence>
<keyword evidence="3" id="KW-1185">Reference proteome</keyword>
<proteinExistence type="predicted"/>
<reference evidence="2 3" key="1">
    <citation type="submission" date="2024-02" db="EMBL/GenBank/DDBJ databases">
        <authorList>
            <person name="Vignale AGUSTIN F."/>
            <person name="Sosa J E."/>
            <person name="Modenutti C."/>
        </authorList>
    </citation>
    <scope>NUCLEOTIDE SEQUENCE [LARGE SCALE GENOMIC DNA]</scope>
</reference>
<name>A0ABC8RAD6_9AQUA</name>
<comment type="caution">
    <text evidence="2">The sequence shown here is derived from an EMBL/GenBank/DDBJ whole genome shotgun (WGS) entry which is preliminary data.</text>
</comment>
<organism evidence="2 3">
    <name type="scientific">Ilex paraguariensis</name>
    <name type="common">yerba mate</name>
    <dbReference type="NCBI Taxonomy" id="185542"/>
    <lineage>
        <taxon>Eukaryota</taxon>
        <taxon>Viridiplantae</taxon>
        <taxon>Streptophyta</taxon>
        <taxon>Embryophyta</taxon>
        <taxon>Tracheophyta</taxon>
        <taxon>Spermatophyta</taxon>
        <taxon>Magnoliopsida</taxon>
        <taxon>eudicotyledons</taxon>
        <taxon>Gunneridae</taxon>
        <taxon>Pentapetalae</taxon>
        <taxon>asterids</taxon>
        <taxon>campanulids</taxon>
        <taxon>Aquifoliales</taxon>
        <taxon>Aquifoliaceae</taxon>
        <taxon>Ilex</taxon>
    </lineage>
</organism>
<dbReference type="AlphaFoldDB" id="A0ABC8RAD6"/>